<dbReference type="InterPro" id="IPR011013">
    <property type="entry name" value="Gal_mutarotase_sf_dom"/>
</dbReference>
<dbReference type="Gene3D" id="3.20.110.10">
    <property type="entry name" value="Glycoside hydrolase 38, N terminal domain"/>
    <property type="match status" value="1"/>
</dbReference>
<proteinExistence type="predicted"/>
<feature type="domain" description="Glycoside hydrolase family 38 N-terminal" evidence="1">
    <location>
        <begin position="7"/>
        <end position="305"/>
    </location>
</feature>
<dbReference type="SUPFAM" id="SSF88713">
    <property type="entry name" value="Glycoside hydrolase/deacetylase"/>
    <property type="match status" value="1"/>
</dbReference>
<comment type="caution">
    <text evidence="2">The sequence shown here is derived from an EMBL/GenBank/DDBJ whole genome shotgun (WGS) entry which is preliminary data.</text>
</comment>
<dbReference type="InterPro" id="IPR011330">
    <property type="entry name" value="Glyco_hydro/deAcase_b/a-brl"/>
</dbReference>
<organism evidence="2 3">
    <name type="scientific">Vagococcus proximus</name>
    <dbReference type="NCBI Taxonomy" id="2991417"/>
    <lineage>
        <taxon>Bacteria</taxon>
        <taxon>Bacillati</taxon>
        <taxon>Bacillota</taxon>
        <taxon>Bacilli</taxon>
        <taxon>Lactobacillales</taxon>
        <taxon>Enterococcaceae</taxon>
        <taxon>Vagococcus</taxon>
    </lineage>
</organism>
<dbReference type="RefSeq" id="WP_275471589.1">
    <property type="nucleotide sequence ID" value="NZ_JAPDSH010000004.1"/>
</dbReference>
<reference evidence="2" key="1">
    <citation type="submission" date="2022-10" db="EMBL/GenBank/DDBJ databases">
        <title>Vagococcus sp. isolated from poultry meat.</title>
        <authorList>
            <person name="Johansson P."/>
            <person name="Bjorkroth J."/>
        </authorList>
    </citation>
    <scope>NUCLEOTIDE SEQUENCE</scope>
    <source>
        <strain evidence="2">PNs007</strain>
    </source>
</reference>
<dbReference type="InterPro" id="IPR027291">
    <property type="entry name" value="Glyco_hydro_38_N_sf"/>
</dbReference>
<evidence type="ECO:0000313" key="3">
    <source>
        <dbReference type="Proteomes" id="UP001147148"/>
    </source>
</evidence>
<sequence length="821" mass="94379">MKKKRTLYLVHHSHTDIGYTDRQEKISRYHVDFIKSVIRFLDSIEDEHPEWHGFNYTCENFWQVEQFLENSTKDEQAKFETYVRSGQIDISLSYLNMTELVDDAVLNKKFAKAKAYVEGLGVLKESAMTADINGYSWGYAETMAKNGIKNLYSCVHTHHGMFPLFKKQQPFWWQTESGEKLLVWNGDHYQTGNDFLLVPNSDQSKQYGVEGYTEAEADLQFAETERRIFAHFDLLDEEGYQFNYVPAMISGIVTDNAPPNPRMMEVIHRWNAKHGQTVELVLVTLDEFFNRLRKEAATHDFPTYSGDWTDWWADGVGSTPAPTKIYRDAQHKYRVAAKLVDDVIEGRPDLLAEGENQLMMYAEHTWGYHSSVAQPWNTFVNDLDYRKAAYAINANSLISRHLDDVLASLGEESIQMNREPYYKIINPHESVRHEVAKIYVKHWETVDDSFFSQSTEGFCEVVDCQTGEVIDSQVANSSLGKEVSFNITLKPKEHKLVRLRRVEPNHAYRSNWNHAHIGTDRVEDVASYLGYEHHVTPFGIETDHFIIELDEKVGISSLIDKQTGEELLHPERKQAPFAGVYERTPIKTDACTERRLMGRNRKGRVAQRYDAKLKDIQVKENGCLYSVLEMSYELEGTGMYTVSMRIYKNIPRIDVTVRISKNNEWAPENLYIPLPFKYGADNELYIEKSGTVLRPAIDQLPGTNTEFYLLDNGLTFTNGKNSLVVALKDTPLITLGGLESHPIELCQLSSAVKNNELVYSWPMNNFWETNFKVDLAGFYEFRYSLFLTAHSESPEKVLTEAAEVNEGILTIDYNPSPEELG</sequence>
<name>A0ABT5X1X6_9ENTE</name>
<dbReference type="InterPro" id="IPR000602">
    <property type="entry name" value="Glyco_hydro_38_N"/>
</dbReference>
<dbReference type="PANTHER" id="PTHR46017:SF1">
    <property type="entry name" value="ALPHA-MANNOSIDASE 2C1"/>
    <property type="match status" value="1"/>
</dbReference>
<protein>
    <recommendedName>
        <fullName evidence="1">Glycoside hydrolase family 38 N-terminal domain-containing protein</fullName>
    </recommendedName>
</protein>
<dbReference type="CDD" id="cd10791">
    <property type="entry name" value="GH38N_AMII_like_1"/>
    <property type="match status" value="1"/>
</dbReference>
<dbReference type="EMBL" id="JAPDSH010000004">
    <property type="protein sequence ID" value="MDF0480003.1"/>
    <property type="molecule type" value="Genomic_DNA"/>
</dbReference>
<accession>A0ABT5X1X6</accession>
<keyword evidence="3" id="KW-1185">Reference proteome</keyword>
<dbReference type="PANTHER" id="PTHR46017">
    <property type="entry name" value="ALPHA-MANNOSIDASE 2C1"/>
    <property type="match status" value="1"/>
</dbReference>
<dbReference type="Pfam" id="PF01074">
    <property type="entry name" value="Glyco_hydro_38N"/>
    <property type="match status" value="1"/>
</dbReference>
<evidence type="ECO:0000313" key="2">
    <source>
        <dbReference type="EMBL" id="MDF0480003.1"/>
    </source>
</evidence>
<dbReference type="SUPFAM" id="SSF74650">
    <property type="entry name" value="Galactose mutarotase-like"/>
    <property type="match status" value="1"/>
</dbReference>
<dbReference type="Proteomes" id="UP001147148">
    <property type="component" value="Unassembled WGS sequence"/>
</dbReference>
<evidence type="ECO:0000259" key="1">
    <source>
        <dbReference type="Pfam" id="PF01074"/>
    </source>
</evidence>
<gene>
    <name evidence="2" type="ORF">OL233_06820</name>
</gene>